<evidence type="ECO:0000313" key="7">
    <source>
        <dbReference type="EMBL" id="MBB6677915.1"/>
    </source>
</evidence>
<dbReference type="Pfam" id="PF00072">
    <property type="entry name" value="Response_reg"/>
    <property type="match status" value="1"/>
</dbReference>
<evidence type="ECO:0000256" key="3">
    <source>
        <dbReference type="ARBA" id="ARBA00023163"/>
    </source>
</evidence>
<gene>
    <name evidence="7" type="ORF">H4Q31_11330</name>
</gene>
<sequence length="531" mass="60748">MIHLMIVDDEERARIGIRSLIDWESHGIQIVAEARDGAEALEIMANTHVDILLTDIRMPEVDGLELIERVNALYPHVQSVIMSGYNEFTYAQKALTLGASDYLLKPSRRQEILNTVLNLTKKIDENRRQQLYLEKLQAGFRESLPLLRDRTLSRLVLEEDPPYEKLMGKLAISDLIFPHDHYCVLIVQIDQLLHLRNQFTSFDIELFKFGLKNICEETAGLSHYGLAFEHQDDLILVLNTATELSEEECSDLARSIQQNALHFLQISVSVGIGSLDRGLTHLRNSYMTAYNALKTRYIGSGKIVRFSDQPDIGSDEEEPIYPIALEKAVLHAIVVGDQANIADNMALFRQALPPDHASKEDVLTFAFALYFSLFRLCIEKDIRASEIFGQNLEQIAERLSRSTLDGIFDELLQTAQEISRQIVEKKNSNKLFESILAYIEKNYAKEISRETVAGEAFITPGYLSRLFKQHLKMSFLDYLHQIRIERACELLADKSRRIADVALEVGYNDEKYFFQVFKKHVGMTPNQYRNG</sequence>
<protein>
    <submittedName>
        <fullName evidence="7">Response regulator</fullName>
    </submittedName>
</protein>
<dbReference type="SUPFAM" id="SSF52172">
    <property type="entry name" value="CheY-like"/>
    <property type="match status" value="1"/>
</dbReference>
<feature type="modified residue" description="4-aspartylphosphate" evidence="4">
    <location>
        <position position="55"/>
    </location>
</feature>
<dbReference type="GO" id="GO:0003700">
    <property type="term" value="F:DNA-binding transcription factor activity"/>
    <property type="evidence" value="ECO:0007669"/>
    <property type="project" value="InterPro"/>
</dbReference>
<dbReference type="InterPro" id="IPR001789">
    <property type="entry name" value="Sig_transdc_resp-reg_receiver"/>
</dbReference>
<dbReference type="InterPro" id="IPR020449">
    <property type="entry name" value="Tscrpt_reg_AraC-type_HTH"/>
</dbReference>
<evidence type="ECO:0000259" key="6">
    <source>
        <dbReference type="PROSITE" id="PS50110"/>
    </source>
</evidence>
<dbReference type="InterPro" id="IPR041522">
    <property type="entry name" value="CdaR_GGDEF"/>
</dbReference>
<evidence type="ECO:0000313" key="8">
    <source>
        <dbReference type="Proteomes" id="UP000574133"/>
    </source>
</evidence>
<evidence type="ECO:0000259" key="5">
    <source>
        <dbReference type="PROSITE" id="PS01124"/>
    </source>
</evidence>
<comment type="caution">
    <text evidence="7">The sequence shown here is derived from an EMBL/GenBank/DDBJ whole genome shotgun (WGS) entry which is preliminary data.</text>
</comment>
<keyword evidence="3" id="KW-0804">Transcription</keyword>
<dbReference type="PANTHER" id="PTHR43280">
    <property type="entry name" value="ARAC-FAMILY TRANSCRIPTIONAL REGULATOR"/>
    <property type="match status" value="1"/>
</dbReference>
<accession>A0A841TD26</accession>
<dbReference type="PRINTS" id="PR00032">
    <property type="entry name" value="HTHARAC"/>
</dbReference>
<dbReference type="PROSITE" id="PS50110">
    <property type="entry name" value="RESPONSE_REGULATORY"/>
    <property type="match status" value="1"/>
</dbReference>
<evidence type="ECO:0000256" key="2">
    <source>
        <dbReference type="ARBA" id="ARBA00023125"/>
    </source>
</evidence>
<dbReference type="Proteomes" id="UP000574133">
    <property type="component" value="Unassembled WGS sequence"/>
</dbReference>
<dbReference type="SMART" id="SM00448">
    <property type="entry name" value="REC"/>
    <property type="match status" value="1"/>
</dbReference>
<keyword evidence="8" id="KW-1185">Reference proteome</keyword>
<dbReference type="CDD" id="cd17536">
    <property type="entry name" value="REC_YesN-like"/>
    <property type="match status" value="1"/>
</dbReference>
<dbReference type="InterPro" id="IPR009057">
    <property type="entry name" value="Homeodomain-like_sf"/>
</dbReference>
<dbReference type="GO" id="GO:0000160">
    <property type="term" value="P:phosphorelay signal transduction system"/>
    <property type="evidence" value="ECO:0007669"/>
    <property type="project" value="InterPro"/>
</dbReference>
<dbReference type="SMART" id="SM00342">
    <property type="entry name" value="HTH_ARAC"/>
    <property type="match status" value="1"/>
</dbReference>
<dbReference type="AlphaFoldDB" id="A0A841TD26"/>
<feature type="domain" description="Response regulatory" evidence="6">
    <location>
        <begin position="3"/>
        <end position="120"/>
    </location>
</feature>
<feature type="domain" description="HTH araC/xylS-type" evidence="5">
    <location>
        <begin position="433"/>
        <end position="531"/>
    </location>
</feature>
<organism evidence="7 8">
    <name type="scientific">Cohnella lubricantis</name>
    <dbReference type="NCBI Taxonomy" id="2163172"/>
    <lineage>
        <taxon>Bacteria</taxon>
        <taxon>Bacillati</taxon>
        <taxon>Bacillota</taxon>
        <taxon>Bacilli</taxon>
        <taxon>Bacillales</taxon>
        <taxon>Paenibacillaceae</taxon>
        <taxon>Cohnella</taxon>
    </lineage>
</organism>
<reference evidence="7 8" key="1">
    <citation type="submission" date="2020-08" db="EMBL/GenBank/DDBJ databases">
        <title>Cohnella phylogeny.</title>
        <authorList>
            <person name="Dunlap C."/>
        </authorList>
    </citation>
    <scope>NUCLEOTIDE SEQUENCE [LARGE SCALE GENOMIC DNA]</scope>
    <source>
        <strain evidence="7 8">DSM 103658</strain>
    </source>
</reference>
<dbReference type="PROSITE" id="PS00041">
    <property type="entry name" value="HTH_ARAC_FAMILY_1"/>
    <property type="match status" value="1"/>
</dbReference>
<name>A0A841TD26_9BACL</name>
<keyword evidence="2" id="KW-0238">DNA-binding</keyword>
<proteinExistence type="predicted"/>
<keyword evidence="4" id="KW-0597">Phosphoprotein</keyword>
<dbReference type="Gene3D" id="3.40.50.2300">
    <property type="match status" value="1"/>
</dbReference>
<dbReference type="InterPro" id="IPR018062">
    <property type="entry name" value="HTH_AraC-typ_CS"/>
</dbReference>
<dbReference type="PROSITE" id="PS01124">
    <property type="entry name" value="HTH_ARAC_FAMILY_2"/>
    <property type="match status" value="1"/>
</dbReference>
<dbReference type="RefSeq" id="WP_185179194.1">
    <property type="nucleotide sequence ID" value="NZ_CBCSEP010000031.1"/>
</dbReference>
<dbReference type="Gene3D" id="1.10.10.60">
    <property type="entry name" value="Homeodomain-like"/>
    <property type="match status" value="2"/>
</dbReference>
<dbReference type="SUPFAM" id="SSF46689">
    <property type="entry name" value="Homeodomain-like"/>
    <property type="match status" value="2"/>
</dbReference>
<dbReference type="GO" id="GO:0043565">
    <property type="term" value="F:sequence-specific DNA binding"/>
    <property type="evidence" value="ECO:0007669"/>
    <property type="project" value="InterPro"/>
</dbReference>
<keyword evidence="1" id="KW-0805">Transcription regulation</keyword>
<evidence type="ECO:0000256" key="1">
    <source>
        <dbReference type="ARBA" id="ARBA00023015"/>
    </source>
</evidence>
<evidence type="ECO:0000256" key="4">
    <source>
        <dbReference type="PROSITE-ProRule" id="PRU00169"/>
    </source>
</evidence>
<dbReference type="InterPro" id="IPR018060">
    <property type="entry name" value="HTH_AraC"/>
</dbReference>
<dbReference type="InterPro" id="IPR011006">
    <property type="entry name" value="CheY-like_superfamily"/>
</dbReference>
<dbReference type="PANTHER" id="PTHR43280:SF2">
    <property type="entry name" value="HTH-TYPE TRANSCRIPTIONAL REGULATOR EXSA"/>
    <property type="match status" value="1"/>
</dbReference>
<dbReference type="Pfam" id="PF12833">
    <property type="entry name" value="HTH_18"/>
    <property type="match status" value="1"/>
</dbReference>
<dbReference type="EMBL" id="JACJVN010000040">
    <property type="protein sequence ID" value="MBB6677915.1"/>
    <property type="molecule type" value="Genomic_DNA"/>
</dbReference>
<dbReference type="Pfam" id="PF17853">
    <property type="entry name" value="GGDEF_2"/>
    <property type="match status" value="1"/>
</dbReference>